<dbReference type="AlphaFoldDB" id="A0A918X7N9"/>
<dbReference type="EMBL" id="BMXL01000002">
    <property type="protein sequence ID" value="GHD17165.1"/>
    <property type="molecule type" value="Genomic_DNA"/>
</dbReference>
<keyword evidence="3" id="KW-1185">Reference proteome</keyword>
<protein>
    <submittedName>
        <fullName evidence="2">Uncharacterized protein</fullName>
    </submittedName>
</protein>
<reference evidence="2 3" key="1">
    <citation type="journal article" date="2014" name="Int. J. Syst. Evol. Microbiol.">
        <title>Complete genome sequence of Corynebacterium casei LMG S-19264T (=DSM 44701T), isolated from a smear-ripened cheese.</title>
        <authorList>
            <consortium name="US DOE Joint Genome Institute (JGI-PGF)"/>
            <person name="Walter F."/>
            <person name="Albersmeier A."/>
            <person name="Kalinowski J."/>
            <person name="Ruckert C."/>
        </authorList>
    </citation>
    <scope>NUCLEOTIDE SEQUENCE [LARGE SCALE GENOMIC DNA]</scope>
    <source>
        <strain evidence="2 3">KCTC 19473</strain>
    </source>
</reference>
<evidence type="ECO:0000313" key="2">
    <source>
        <dbReference type="EMBL" id="GHD17165.1"/>
    </source>
</evidence>
<organism evidence="2 3">
    <name type="scientific">Nocardiopsis kunsanensis</name>
    <dbReference type="NCBI Taxonomy" id="141693"/>
    <lineage>
        <taxon>Bacteria</taxon>
        <taxon>Bacillati</taxon>
        <taxon>Actinomycetota</taxon>
        <taxon>Actinomycetes</taxon>
        <taxon>Streptosporangiales</taxon>
        <taxon>Nocardiopsidaceae</taxon>
        <taxon>Nocardiopsis</taxon>
    </lineage>
</organism>
<proteinExistence type="predicted"/>
<name>A0A918X7N9_9ACTN</name>
<comment type="caution">
    <text evidence="2">The sequence shown here is derived from an EMBL/GenBank/DDBJ whole genome shotgun (WGS) entry which is preliminary data.</text>
</comment>
<evidence type="ECO:0000256" key="1">
    <source>
        <dbReference type="SAM" id="MobiDB-lite"/>
    </source>
</evidence>
<sequence>MSEAERTWERGEGVQWPNDRNPILFMVTATPLTTPVSGAADGPVSGQVAVRSLGGGSERDGI</sequence>
<accession>A0A918X7N9</accession>
<feature type="region of interest" description="Disordered" evidence="1">
    <location>
        <begin position="36"/>
        <end position="62"/>
    </location>
</feature>
<dbReference type="Proteomes" id="UP000654947">
    <property type="component" value="Unassembled WGS sequence"/>
</dbReference>
<evidence type="ECO:0000313" key="3">
    <source>
        <dbReference type="Proteomes" id="UP000654947"/>
    </source>
</evidence>
<gene>
    <name evidence="2" type="ORF">GCM10007147_06030</name>
</gene>